<keyword evidence="1" id="KW-0472">Membrane</keyword>
<accession>A0ABU2YM27</accession>
<protein>
    <submittedName>
        <fullName evidence="2">Uncharacterized protein</fullName>
    </submittedName>
</protein>
<dbReference type="EMBL" id="JAVRIA010000006">
    <property type="protein sequence ID" value="MDT0559207.1"/>
    <property type="molecule type" value="Genomic_DNA"/>
</dbReference>
<gene>
    <name evidence="2" type="ORF">RM697_11130</name>
</gene>
<sequence length="127" mass="14721">MNLPSNLSKSMLLAASIFWSVIIADEFDPDMIPYIFLSLIPIFMVSALVITLTICSVFWLREKDNTSKIKVFYTYFPYYAIVSFGFCFYFMASSNFDVFVVAFFSSAFITTSQSWVWFAKEKPHEKT</sequence>
<feature type="transmembrane region" description="Helical" evidence="1">
    <location>
        <begin position="72"/>
        <end position="92"/>
    </location>
</feature>
<name>A0ABU2YM27_9FLAO</name>
<keyword evidence="1" id="KW-0812">Transmembrane</keyword>
<keyword evidence="1" id="KW-1133">Transmembrane helix</keyword>
<proteinExistence type="predicted"/>
<dbReference type="Proteomes" id="UP001259492">
    <property type="component" value="Unassembled WGS sequence"/>
</dbReference>
<feature type="transmembrane region" description="Helical" evidence="1">
    <location>
        <begin position="98"/>
        <end position="118"/>
    </location>
</feature>
<feature type="transmembrane region" description="Helical" evidence="1">
    <location>
        <begin position="34"/>
        <end position="60"/>
    </location>
</feature>
<comment type="caution">
    <text evidence="2">The sequence shown here is derived from an EMBL/GenBank/DDBJ whole genome shotgun (WGS) entry which is preliminary data.</text>
</comment>
<keyword evidence="3" id="KW-1185">Reference proteome</keyword>
<evidence type="ECO:0000313" key="3">
    <source>
        <dbReference type="Proteomes" id="UP001259492"/>
    </source>
</evidence>
<dbReference type="RefSeq" id="WP_311427972.1">
    <property type="nucleotide sequence ID" value="NZ_JAVRIA010000006.1"/>
</dbReference>
<evidence type="ECO:0000313" key="2">
    <source>
        <dbReference type="EMBL" id="MDT0559207.1"/>
    </source>
</evidence>
<evidence type="ECO:0000256" key="1">
    <source>
        <dbReference type="SAM" id="Phobius"/>
    </source>
</evidence>
<reference evidence="2 3" key="1">
    <citation type="submission" date="2023-09" db="EMBL/GenBank/DDBJ databases">
        <authorList>
            <person name="Rey-Velasco X."/>
        </authorList>
    </citation>
    <scope>NUCLEOTIDE SEQUENCE [LARGE SCALE GENOMIC DNA]</scope>
    <source>
        <strain evidence="2 3">W332</strain>
    </source>
</reference>
<organism evidence="2 3">
    <name type="scientific">Microcosmobacter mediterraneus</name>
    <dbReference type="NCBI Taxonomy" id="3075607"/>
    <lineage>
        <taxon>Bacteria</taxon>
        <taxon>Pseudomonadati</taxon>
        <taxon>Bacteroidota</taxon>
        <taxon>Flavobacteriia</taxon>
        <taxon>Flavobacteriales</taxon>
        <taxon>Flavobacteriaceae</taxon>
        <taxon>Microcosmobacter</taxon>
    </lineage>
</organism>